<organism evidence="9 10">
    <name type="scientific">Eremothecium sinecaudum</name>
    <dbReference type="NCBI Taxonomy" id="45286"/>
    <lineage>
        <taxon>Eukaryota</taxon>
        <taxon>Fungi</taxon>
        <taxon>Dikarya</taxon>
        <taxon>Ascomycota</taxon>
        <taxon>Saccharomycotina</taxon>
        <taxon>Saccharomycetes</taxon>
        <taxon>Saccharomycetales</taxon>
        <taxon>Saccharomycetaceae</taxon>
        <taxon>Eremothecium</taxon>
    </lineage>
</organism>
<comment type="cofactor">
    <cofactor evidence="1 6">
        <name>FAD</name>
        <dbReference type="ChEBI" id="CHEBI:57692"/>
    </cofactor>
</comment>
<dbReference type="EC" id="1.8.3.2" evidence="6"/>
<dbReference type="GO" id="GO:0050660">
    <property type="term" value="F:flavin adenine dinucleotide binding"/>
    <property type="evidence" value="ECO:0007669"/>
    <property type="project" value="TreeGrafter"/>
</dbReference>
<comment type="catalytic activity">
    <reaction evidence="6">
        <text>2 R'C(R)SH + O2 = R'C(R)S-S(R)CR' + H2O2</text>
        <dbReference type="Rhea" id="RHEA:17357"/>
        <dbReference type="ChEBI" id="CHEBI:15379"/>
        <dbReference type="ChEBI" id="CHEBI:16240"/>
        <dbReference type="ChEBI" id="CHEBI:16520"/>
        <dbReference type="ChEBI" id="CHEBI:17412"/>
        <dbReference type="EC" id="1.8.3.2"/>
    </reaction>
</comment>
<dbReference type="STRING" id="45286.A0A0X8HWY7"/>
<evidence type="ECO:0000256" key="6">
    <source>
        <dbReference type="RuleBase" id="RU371123"/>
    </source>
</evidence>
<feature type="transmembrane region" description="Helical" evidence="6">
    <location>
        <begin position="7"/>
        <end position="25"/>
    </location>
</feature>
<keyword evidence="6" id="KW-1133">Transmembrane helix</keyword>
<dbReference type="Pfam" id="PF04777">
    <property type="entry name" value="Evr1_Alr"/>
    <property type="match status" value="1"/>
</dbReference>
<dbReference type="GeneID" id="28726370"/>
<evidence type="ECO:0000313" key="9">
    <source>
        <dbReference type="EMBL" id="AMD22992.1"/>
    </source>
</evidence>
<dbReference type="Proteomes" id="UP000243052">
    <property type="component" value="Chromosome viii"/>
</dbReference>
<keyword evidence="4 6" id="KW-0560">Oxidoreductase</keyword>
<evidence type="ECO:0000256" key="3">
    <source>
        <dbReference type="ARBA" id="ARBA00022827"/>
    </source>
</evidence>
<sequence>MKTSKQRIVAVGLSLFLIGFLYFFSGHQLSYTIPNDPPLTVLSPDKSKSTGKTKNAPIMPELPDDDARQELGRASWKYFHTLLARFPKTPSPEQSEKLHSLITLFAQLYPCGQCSEHFLEILASNPPQTSSRIAAATWGCHVHNIVNESLKKPIYDCSTILEDYDCGCSGEEDDEETDFERITTIIEEKQHG</sequence>
<keyword evidence="6" id="KW-0472">Membrane</keyword>
<dbReference type="PROSITE" id="PS51324">
    <property type="entry name" value="ERV_ALR"/>
    <property type="match status" value="1"/>
</dbReference>
<dbReference type="RefSeq" id="XP_017989988.1">
    <property type="nucleotide sequence ID" value="XM_018134499.1"/>
</dbReference>
<dbReference type="Gene3D" id="1.20.120.310">
    <property type="entry name" value="ERV/ALR sulfhydryl oxidase domain"/>
    <property type="match status" value="1"/>
</dbReference>
<dbReference type="InterPro" id="IPR039799">
    <property type="entry name" value="ALR/ERV"/>
</dbReference>
<dbReference type="OrthoDB" id="59470at2759"/>
<dbReference type="InterPro" id="IPR017905">
    <property type="entry name" value="ERV/ALR_sulphydryl_oxidase"/>
</dbReference>
<reference evidence="9 10" key="1">
    <citation type="submission" date="2016-01" db="EMBL/GenBank/DDBJ databases">
        <title>Genome sequence of the yeast Holleya sinecauda.</title>
        <authorList>
            <person name="Dietrich F.S."/>
        </authorList>
    </citation>
    <scope>NUCLEOTIDE SEQUENCE [LARGE SCALE GENOMIC DNA]</scope>
    <source>
        <strain evidence="9 10">ATCC 58844</strain>
    </source>
</reference>
<evidence type="ECO:0000259" key="8">
    <source>
        <dbReference type="PROSITE" id="PS51324"/>
    </source>
</evidence>
<feature type="domain" description="ERV/ALR sulfhydryl oxidase" evidence="8">
    <location>
        <begin position="64"/>
        <end position="164"/>
    </location>
</feature>
<gene>
    <name evidence="9" type="ORF">AW171_hschr85064</name>
</gene>
<evidence type="ECO:0000256" key="2">
    <source>
        <dbReference type="ARBA" id="ARBA00022630"/>
    </source>
</evidence>
<dbReference type="PANTHER" id="PTHR12645">
    <property type="entry name" value="ALR/ERV"/>
    <property type="match status" value="1"/>
</dbReference>
<dbReference type="FunFam" id="1.20.120.310:FF:000002">
    <property type="entry name" value="Sulfhydryl oxidase"/>
    <property type="match status" value="1"/>
</dbReference>
<dbReference type="GO" id="GO:0016971">
    <property type="term" value="F:flavin-dependent sulfhydryl oxidase activity"/>
    <property type="evidence" value="ECO:0007669"/>
    <property type="project" value="InterPro"/>
</dbReference>
<evidence type="ECO:0000256" key="4">
    <source>
        <dbReference type="ARBA" id="ARBA00023002"/>
    </source>
</evidence>
<protein>
    <recommendedName>
        <fullName evidence="6">Sulfhydryl oxidase</fullName>
        <ecNumber evidence="6">1.8.3.2</ecNumber>
    </recommendedName>
</protein>
<evidence type="ECO:0000256" key="7">
    <source>
        <dbReference type="SAM" id="MobiDB-lite"/>
    </source>
</evidence>
<name>A0A0X8HWY7_9SACH</name>
<evidence type="ECO:0000256" key="5">
    <source>
        <dbReference type="ARBA" id="ARBA00023157"/>
    </source>
</evidence>
<dbReference type="InterPro" id="IPR036774">
    <property type="entry name" value="ERV/ALR_sulphydryl_oxid_sf"/>
</dbReference>
<dbReference type="PANTHER" id="PTHR12645:SF1">
    <property type="entry name" value="FAD-LINKED SULFHYDRYL OXIDASE ERV2"/>
    <property type="match status" value="1"/>
</dbReference>
<keyword evidence="3 6" id="KW-0274">FAD</keyword>
<dbReference type="GO" id="GO:0005739">
    <property type="term" value="C:mitochondrion"/>
    <property type="evidence" value="ECO:0007669"/>
    <property type="project" value="TreeGrafter"/>
</dbReference>
<keyword evidence="10" id="KW-1185">Reference proteome</keyword>
<evidence type="ECO:0000313" key="10">
    <source>
        <dbReference type="Proteomes" id="UP000243052"/>
    </source>
</evidence>
<feature type="region of interest" description="Disordered" evidence="7">
    <location>
        <begin position="41"/>
        <end position="64"/>
    </location>
</feature>
<keyword evidence="6" id="KW-0812">Transmembrane</keyword>
<dbReference type="EMBL" id="CP014248">
    <property type="protein sequence ID" value="AMD22992.1"/>
    <property type="molecule type" value="Genomic_DNA"/>
</dbReference>
<proteinExistence type="predicted"/>
<dbReference type="SUPFAM" id="SSF69000">
    <property type="entry name" value="FAD-dependent thiol oxidase"/>
    <property type="match status" value="1"/>
</dbReference>
<keyword evidence="2 6" id="KW-0285">Flavoprotein</keyword>
<keyword evidence="5" id="KW-1015">Disulfide bond</keyword>
<accession>A0A0X8HWY7</accession>
<dbReference type="AlphaFoldDB" id="A0A0X8HWY7"/>
<evidence type="ECO:0000256" key="1">
    <source>
        <dbReference type="ARBA" id="ARBA00001974"/>
    </source>
</evidence>